<proteinExistence type="inferred from homology"/>
<dbReference type="GO" id="GO:0006261">
    <property type="term" value="P:DNA-templated DNA replication"/>
    <property type="evidence" value="ECO:0007669"/>
    <property type="project" value="UniProtKB-UniRule"/>
</dbReference>
<dbReference type="Pfam" id="PF14579">
    <property type="entry name" value="HHH_6"/>
    <property type="match status" value="1"/>
</dbReference>
<dbReference type="Gene3D" id="1.10.150.870">
    <property type="match status" value="1"/>
</dbReference>
<dbReference type="SUPFAM" id="SSF81585">
    <property type="entry name" value="PsbU/PolX domain-like"/>
    <property type="match status" value="1"/>
</dbReference>
<dbReference type="Gene3D" id="3.30.1900.20">
    <property type="match status" value="2"/>
</dbReference>
<dbReference type="InterPro" id="IPR044923">
    <property type="entry name" value="PolC_middle_finger_sf"/>
</dbReference>
<evidence type="ECO:0000256" key="2">
    <source>
        <dbReference type="ARBA" id="ARBA00022695"/>
    </source>
</evidence>
<comment type="catalytic activity">
    <reaction evidence="5 6">
        <text>DNA(n) + a 2'-deoxyribonucleoside 5'-triphosphate = DNA(n+1) + diphosphate</text>
        <dbReference type="Rhea" id="RHEA:22508"/>
        <dbReference type="Rhea" id="RHEA-COMP:17339"/>
        <dbReference type="Rhea" id="RHEA-COMP:17340"/>
        <dbReference type="ChEBI" id="CHEBI:33019"/>
        <dbReference type="ChEBI" id="CHEBI:61560"/>
        <dbReference type="ChEBI" id="CHEBI:173112"/>
        <dbReference type="EC" id="2.7.7.7"/>
    </reaction>
</comment>
<sequence>MLEAFAWLGPARRQALVVDNPRRLAEELAPVTPVPETLSAPRLPEAESVVSEMPYARAREWYGDPLPPLVQERLDKEVQAILRHGFASIYYIAHRLVRKSLEDGYLVGSRGSVGSSLVATLLSITEVNPLPPHYRCPACRFTEFVTDGRVGSGYDLPPRPCPRCGTALIGDGQDIPFETFLGFEGDKVPDIDLNFSGEYQPEIHRYTEELFGQGKVFRAGTIATVASLTAFGLVKAWARETGRDLPATTVEWLARRLVGVKRTTGQHPGGLMIVPQEADIHAFTPVQHPADDREADVVTTHFDYHAISSRLLKLDLLGHDDPTAIRMLERLTGIPPREVPFQDPATMSLFSGVEALGLSDPDQLGSSVGSLGLPEFGTRFVRGMLEETRPRTFAELVRISGLSHGTEVWANNAQELIRRKVAGLSEVIATRDDIMTYLISKGLPPREAFAISESVRKGKGLKPEHIARMQEHGVPDWYVESCQKISYLFPKAHAAAYVMMGWRIAWFKVHHPLAFYATYFSVRADDFEPEPFLGGVPAINARLQDIEAKGNEATAKERSLVTVLEVGREMLLRGFHFEPVDLERSDARQFLMRPQARALLMPFIALPGLGASQAEAIVAARAEGPFLSVEDLRERARLNRTVIDLLRRAGALGDLGETNQLAFF</sequence>
<gene>
    <name evidence="6 10" type="primary">polC</name>
    <name evidence="10" type="ORF">R50_1262</name>
</gene>
<dbReference type="GO" id="GO:0003887">
    <property type="term" value="F:DNA-directed DNA polymerase activity"/>
    <property type="evidence" value="ECO:0007669"/>
    <property type="project" value="UniProtKB-UniRule"/>
</dbReference>
<keyword evidence="6" id="KW-0963">Cytoplasm</keyword>
<dbReference type="KEGG" id="hfv:R50_1262"/>
<dbReference type="HAMAP" id="MF_00356">
    <property type="entry name" value="DNApol_PolC"/>
    <property type="match status" value="1"/>
</dbReference>
<dbReference type="InterPro" id="IPR040982">
    <property type="entry name" value="DNA_pol3_finger"/>
</dbReference>
<dbReference type="Pfam" id="PF07733">
    <property type="entry name" value="DNA_pol3_alpha"/>
    <property type="match status" value="2"/>
</dbReference>
<organism evidence="10 11">
    <name type="scientific">Candidatus Hydrogenisulfobacillus filiaventi</name>
    <dbReference type="NCBI Taxonomy" id="2707344"/>
    <lineage>
        <taxon>Bacteria</taxon>
        <taxon>Bacillati</taxon>
        <taxon>Bacillota</taxon>
        <taxon>Clostridia</taxon>
        <taxon>Eubacteriales</taxon>
        <taxon>Clostridiales Family XVII. Incertae Sedis</taxon>
        <taxon>Candidatus Hydrogenisulfobacillus</taxon>
    </lineage>
</organism>
<dbReference type="GO" id="GO:0005737">
    <property type="term" value="C:cytoplasm"/>
    <property type="evidence" value="ECO:0007669"/>
    <property type="project" value="UniProtKB-SubCell"/>
</dbReference>
<evidence type="ECO:0000313" key="10">
    <source>
        <dbReference type="EMBL" id="CAB1128768.1"/>
    </source>
</evidence>
<evidence type="ECO:0000259" key="7">
    <source>
        <dbReference type="Pfam" id="PF07733"/>
    </source>
</evidence>
<dbReference type="AlphaFoldDB" id="A0A6F8ZG89"/>
<comment type="subcellular location">
    <subcellularLocation>
        <location evidence="6">Cytoplasm</location>
    </subcellularLocation>
</comment>
<dbReference type="InterPro" id="IPR004805">
    <property type="entry name" value="DnaE2/DnaE/PolC"/>
</dbReference>
<keyword evidence="1 6" id="KW-0808">Transferase</keyword>
<dbReference type="GO" id="GO:0003677">
    <property type="term" value="F:DNA binding"/>
    <property type="evidence" value="ECO:0007669"/>
    <property type="project" value="UniProtKB-UniRule"/>
</dbReference>
<dbReference type="GO" id="GO:0008408">
    <property type="term" value="F:3'-5' exonuclease activity"/>
    <property type="evidence" value="ECO:0007669"/>
    <property type="project" value="UniProtKB-UniRule"/>
</dbReference>
<feature type="domain" description="DNA polymerase helix-hairpin-helix motif" evidence="8">
    <location>
        <begin position="575"/>
        <end position="659"/>
    </location>
</feature>
<dbReference type="PANTHER" id="PTHR32294">
    <property type="entry name" value="DNA POLYMERASE III SUBUNIT ALPHA"/>
    <property type="match status" value="1"/>
</dbReference>
<evidence type="ECO:0000256" key="3">
    <source>
        <dbReference type="ARBA" id="ARBA00022705"/>
    </source>
</evidence>
<keyword evidence="4 6" id="KW-0239">DNA-directed DNA polymerase</keyword>
<protein>
    <recommendedName>
        <fullName evidence="6">DNA polymerase III PolC-type</fullName>
        <shortName evidence="6">PolIII</shortName>
        <ecNumber evidence="6">2.7.7.7</ecNumber>
    </recommendedName>
</protein>
<dbReference type="PANTHER" id="PTHR32294:SF5">
    <property type="entry name" value="DNA POLYMERASE III POLC-TYPE"/>
    <property type="match status" value="1"/>
</dbReference>
<accession>A0A6F8ZG89</accession>
<dbReference type="InterPro" id="IPR011708">
    <property type="entry name" value="DNA_pol3_alpha_NTPase_dom"/>
</dbReference>
<reference evidence="10 11" key="1">
    <citation type="submission" date="2020-02" db="EMBL/GenBank/DDBJ databases">
        <authorList>
            <person name="Hogendoorn C."/>
        </authorList>
    </citation>
    <scope>NUCLEOTIDE SEQUENCE [LARGE SCALE GENOMIC DNA]</scope>
    <source>
        <strain evidence="10">R501</strain>
    </source>
</reference>
<dbReference type="InterPro" id="IPR029460">
    <property type="entry name" value="DNAPol_HHH"/>
</dbReference>
<comment type="similarity">
    <text evidence="6">Belongs to the DNA polymerase type-C family. PolC subfamily.</text>
</comment>
<dbReference type="Proteomes" id="UP000503399">
    <property type="component" value="Chromosome"/>
</dbReference>
<dbReference type="NCBIfam" id="NF001688">
    <property type="entry name" value="PRK00448.1"/>
    <property type="match status" value="1"/>
</dbReference>
<comment type="function">
    <text evidence="6">Required for replicative DNA synthesis. This DNA polymerase also exhibits 3' to 5' exonuclease activity.</text>
</comment>
<name>A0A6F8ZG89_9FIRM</name>
<keyword evidence="6" id="KW-0540">Nuclease</keyword>
<dbReference type="EMBL" id="LR778114">
    <property type="protein sequence ID" value="CAB1128768.1"/>
    <property type="molecule type" value="Genomic_DNA"/>
</dbReference>
<evidence type="ECO:0000256" key="5">
    <source>
        <dbReference type="ARBA" id="ARBA00049244"/>
    </source>
</evidence>
<evidence type="ECO:0000256" key="6">
    <source>
        <dbReference type="HAMAP-Rule" id="MF_00356"/>
    </source>
</evidence>
<evidence type="ECO:0000313" key="11">
    <source>
        <dbReference type="Proteomes" id="UP000503399"/>
    </source>
</evidence>
<evidence type="ECO:0000256" key="1">
    <source>
        <dbReference type="ARBA" id="ARBA00022679"/>
    </source>
</evidence>
<keyword evidence="3 6" id="KW-0235">DNA replication</keyword>
<evidence type="ECO:0000259" key="8">
    <source>
        <dbReference type="Pfam" id="PF14579"/>
    </source>
</evidence>
<keyword evidence="2 6" id="KW-0548">Nucleotidyltransferase</keyword>
<keyword evidence="6" id="KW-0269">Exonuclease</keyword>
<evidence type="ECO:0000256" key="4">
    <source>
        <dbReference type="ARBA" id="ARBA00022932"/>
    </source>
</evidence>
<dbReference type="EC" id="2.7.7.7" evidence="6"/>
<dbReference type="Gene3D" id="1.10.150.700">
    <property type="entry name" value="PolC, middle finger domain"/>
    <property type="match status" value="2"/>
</dbReference>
<evidence type="ECO:0000259" key="9">
    <source>
        <dbReference type="Pfam" id="PF17657"/>
    </source>
</evidence>
<keyword evidence="11" id="KW-1185">Reference proteome</keyword>
<feature type="domain" description="Bacterial DNA polymerase III alpha subunit NTPase" evidence="7">
    <location>
        <begin position="252"/>
        <end position="318"/>
    </location>
</feature>
<feature type="domain" description="DNA polymerase III alpha subunit finger" evidence="9">
    <location>
        <begin position="322"/>
        <end position="461"/>
    </location>
</feature>
<dbReference type="Pfam" id="PF17657">
    <property type="entry name" value="DNA_pol3_finger"/>
    <property type="match status" value="1"/>
</dbReference>
<feature type="domain" description="Bacterial DNA polymerase III alpha subunit NTPase" evidence="7">
    <location>
        <begin position="51"/>
        <end position="230"/>
    </location>
</feature>
<keyword evidence="6" id="KW-0378">Hydrolase</keyword>
<dbReference type="InterPro" id="IPR006308">
    <property type="entry name" value="Pol_III_a_PolC-type_gram_pos"/>
</dbReference>